<reference evidence="2 3" key="1">
    <citation type="submission" date="2018-06" db="EMBL/GenBank/DDBJ databases">
        <title>Carbapenemase-producing Enterobacteriaceae present in wastewater treatment plant effluent and nearby surface waters in the US.</title>
        <authorList>
            <person name="Mathys D.A."/>
            <person name="Mollenkopf D.F."/>
            <person name="Feicht S.M."/>
            <person name="Adams R.J."/>
            <person name="Albers A.L."/>
            <person name="Grooters S.V."/>
            <person name="Stuever D.M."/>
            <person name="Daniels J.B."/>
            <person name="Wittum T.E."/>
        </authorList>
    </citation>
    <scope>NUCLEOTIDE SEQUENCE [LARGE SCALE GENOMIC DNA]</scope>
    <source>
        <strain evidence="2 3">GEO_4_Eff_A</strain>
    </source>
</reference>
<organism evidence="2 3">
    <name type="scientific">Enterobacter cloacae</name>
    <dbReference type="NCBI Taxonomy" id="550"/>
    <lineage>
        <taxon>Bacteria</taxon>
        <taxon>Pseudomonadati</taxon>
        <taxon>Pseudomonadota</taxon>
        <taxon>Gammaproteobacteria</taxon>
        <taxon>Enterobacterales</taxon>
        <taxon>Enterobacteriaceae</taxon>
        <taxon>Enterobacter</taxon>
        <taxon>Enterobacter cloacae complex</taxon>
    </lineage>
</organism>
<dbReference type="EMBL" id="QJSL01000015">
    <property type="protein sequence ID" value="RXW27926.1"/>
    <property type="molecule type" value="Genomic_DNA"/>
</dbReference>
<feature type="compositionally biased region" description="Basic and acidic residues" evidence="1">
    <location>
        <begin position="46"/>
        <end position="58"/>
    </location>
</feature>
<proteinExistence type="predicted"/>
<sequence>MHARGAKQGAAGMGCPADPLEGKRRAQARSEETAGGIRDQSRMAATRHEARGNAREPDGGTPGCSTVHNKM</sequence>
<evidence type="ECO:0000313" key="2">
    <source>
        <dbReference type="EMBL" id="RXW27926.1"/>
    </source>
</evidence>
<comment type="caution">
    <text evidence="2">The sequence shown here is derived from an EMBL/GenBank/DDBJ whole genome shotgun (WGS) entry which is preliminary data.</text>
</comment>
<name>A0A4Q2E6G9_ENTCL</name>
<dbReference type="Proteomes" id="UP000290875">
    <property type="component" value="Unassembled WGS sequence"/>
</dbReference>
<evidence type="ECO:0000256" key="1">
    <source>
        <dbReference type="SAM" id="MobiDB-lite"/>
    </source>
</evidence>
<evidence type="ECO:0000313" key="3">
    <source>
        <dbReference type="Proteomes" id="UP000290875"/>
    </source>
</evidence>
<dbReference type="AlphaFoldDB" id="A0A4Q2E6G9"/>
<feature type="compositionally biased region" description="Basic and acidic residues" evidence="1">
    <location>
        <begin position="20"/>
        <end position="32"/>
    </location>
</feature>
<accession>A0A4Q2E6G9</accession>
<protein>
    <submittedName>
        <fullName evidence="2">Uncharacterized protein</fullName>
    </submittedName>
</protein>
<gene>
    <name evidence="2" type="ORF">DM877_16150</name>
</gene>
<feature type="region of interest" description="Disordered" evidence="1">
    <location>
        <begin position="1"/>
        <end position="71"/>
    </location>
</feature>